<evidence type="ECO:0000256" key="1">
    <source>
        <dbReference type="SAM" id="MobiDB-lite"/>
    </source>
</evidence>
<feature type="compositionally biased region" description="Polar residues" evidence="1">
    <location>
        <begin position="44"/>
        <end position="57"/>
    </location>
</feature>
<organism evidence="2 3">
    <name type="scientific">Persicirhabdus sediminis</name>
    <dbReference type="NCBI Taxonomy" id="454144"/>
    <lineage>
        <taxon>Bacteria</taxon>
        <taxon>Pseudomonadati</taxon>
        <taxon>Verrucomicrobiota</taxon>
        <taxon>Verrucomicrobiia</taxon>
        <taxon>Verrucomicrobiales</taxon>
        <taxon>Verrucomicrobiaceae</taxon>
        <taxon>Persicirhabdus</taxon>
    </lineage>
</organism>
<dbReference type="RefSeq" id="WP_200311778.1">
    <property type="nucleotide sequence ID" value="NZ_JAENIM010000041.1"/>
</dbReference>
<gene>
    <name evidence="2" type="ORF">JIN82_11410</name>
</gene>
<feature type="compositionally biased region" description="Low complexity" evidence="1">
    <location>
        <begin position="26"/>
        <end position="43"/>
    </location>
</feature>
<accession>A0A8J7SK29</accession>
<reference evidence="2" key="1">
    <citation type="submission" date="2021-01" db="EMBL/GenBank/DDBJ databases">
        <title>Modified the classification status of verrucomicrobia.</title>
        <authorList>
            <person name="Feng X."/>
        </authorList>
    </citation>
    <scope>NUCLEOTIDE SEQUENCE</scope>
    <source>
        <strain evidence="2">_KCTC 22039</strain>
    </source>
</reference>
<feature type="region of interest" description="Disordered" evidence="1">
    <location>
        <begin position="26"/>
        <end position="76"/>
    </location>
</feature>
<feature type="region of interest" description="Disordered" evidence="1">
    <location>
        <begin position="433"/>
        <end position="459"/>
    </location>
</feature>
<dbReference type="EMBL" id="JAENIM010000041">
    <property type="protein sequence ID" value="MBK1791759.1"/>
    <property type="molecule type" value="Genomic_DNA"/>
</dbReference>
<evidence type="ECO:0000313" key="2">
    <source>
        <dbReference type="EMBL" id="MBK1791759.1"/>
    </source>
</evidence>
<name>A0A8J7SK29_9BACT</name>
<comment type="caution">
    <text evidence="2">The sequence shown here is derived from an EMBL/GenBank/DDBJ whole genome shotgun (WGS) entry which is preliminary data.</text>
</comment>
<dbReference type="AlphaFoldDB" id="A0A8J7SK29"/>
<sequence length="459" mass="49236">MKLNIIIPAATLAVGAAGGFIIGQSNSSSEASSNSLSELPTSSKRSIATSLSGPASTSDRRASSRPESLQDVLSTPGQNDRIQAMLDYYAQLDPSLFESEARSLERLPFGERMIAMQLLFSQWGEKDPITAMSYTDSMGMMGRFVNGTVLKSWASTDPVNASQYYLANSSSFDTNGRGPSPAGTIASEWARIDPKGALTWANSLPDGDQAGAMRGIFSQTAKVDPSEAALQAATITNEDARSQAYQSIAREWGAQDWGEAQAWINTLPADARDEANAQALRGLAADNPKLAAENVSLLPDGDEKNSTIRNISQQWAREDPAATALWVMEQESTDAQGSAMSEVMSSWARLDNDGAIDWLNNQEAGDVRDTAATAFVRNNNSKEYDISLQVAETISDEGTRARSISSAVSTWMKDDPEAAKEYINTSEYISDDERERVLRRATSTGGRGGPGGGRGRGGR</sequence>
<evidence type="ECO:0000313" key="3">
    <source>
        <dbReference type="Proteomes" id="UP000624703"/>
    </source>
</evidence>
<feature type="compositionally biased region" description="Gly residues" evidence="1">
    <location>
        <begin position="445"/>
        <end position="459"/>
    </location>
</feature>
<keyword evidence="3" id="KW-1185">Reference proteome</keyword>
<proteinExistence type="predicted"/>
<dbReference type="Proteomes" id="UP000624703">
    <property type="component" value="Unassembled WGS sequence"/>
</dbReference>
<protein>
    <submittedName>
        <fullName evidence="2">Uncharacterized protein</fullName>
    </submittedName>
</protein>
<feature type="compositionally biased region" description="Polar residues" evidence="1">
    <location>
        <begin position="65"/>
        <end position="76"/>
    </location>
</feature>